<dbReference type="PANTHER" id="PTHR30069:SF29">
    <property type="entry name" value="HEMOGLOBIN AND HEMOGLOBIN-HAPTOGLOBIN-BINDING PROTEIN 1-RELATED"/>
    <property type="match status" value="1"/>
</dbReference>
<evidence type="ECO:0000256" key="3">
    <source>
        <dbReference type="ARBA" id="ARBA00022452"/>
    </source>
</evidence>
<dbReference type="InterPro" id="IPR036942">
    <property type="entry name" value="Beta-barrel_TonB_sf"/>
</dbReference>
<comment type="caution">
    <text evidence="10">The sequence shown here is derived from an EMBL/GenBank/DDBJ whole genome shotgun (WGS) entry which is preliminary data.</text>
</comment>
<evidence type="ECO:0000256" key="8">
    <source>
        <dbReference type="PROSITE-ProRule" id="PRU01360"/>
    </source>
</evidence>
<dbReference type="InterPro" id="IPR023997">
    <property type="entry name" value="TonB-dep_OMP_SusC/RagA_CS"/>
</dbReference>
<organism evidence="10 11">
    <name type="scientific">Chitinophaga cymbidii</name>
    <dbReference type="NCBI Taxonomy" id="1096750"/>
    <lineage>
        <taxon>Bacteria</taxon>
        <taxon>Pseudomonadati</taxon>
        <taxon>Bacteroidota</taxon>
        <taxon>Chitinophagia</taxon>
        <taxon>Chitinophagales</taxon>
        <taxon>Chitinophagaceae</taxon>
        <taxon>Chitinophaga</taxon>
    </lineage>
</organism>
<dbReference type="SUPFAM" id="SSF56935">
    <property type="entry name" value="Porins"/>
    <property type="match status" value="1"/>
</dbReference>
<evidence type="ECO:0000256" key="4">
    <source>
        <dbReference type="ARBA" id="ARBA00022692"/>
    </source>
</evidence>
<dbReference type="InterPro" id="IPR039426">
    <property type="entry name" value="TonB-dep_rcpt-like"/>
</dbReference>
<feature type="domain" description="TonB-dependent receptor plug" evidence="9">
    <location>
        <begin position="248"/>
        <end position="371"/>
    </location>
</feature>
<dbReference type="InterPro" id="IPR012910">
    <property type="entry name" value="Plug_dom"/>
</dbReference>
<dbReference type="Gene3D" id="2.170.130.10">
    <property type="entry name" value="TonB-dependent receptor, plug domain"/>
    <property type="match status" value="1"/>
</dbReference>
<dbReference type="PANTHER" id="PTHR30069">
    <property type="entry name" value="TONB-DEPENDENT OUTER MEMBRANE RECEPTOR"/>
    <property type="match status" value="1"/>
</dbReference>
<dbReference type="NCBIfam" id="TIGR04056">
    <property type="entry name" value="OMP_RagA_SusC"/>
    <property type="match status" value="1"/>
</dbReference>
<dbReference type="GO" id="GO:0015344">
    <property type="term" value="F:siderophore uptake transmembrane transporter activity"/>
    <property type="evidence" value="ECO:0007669"/>
    <property type="project" value="TreeGrafter"/>
</dbReference>
<keyword evidence="3 8" id="KW-1134">Transmembrane beta strand</keyword>
<name>A0A512RDZ6_9BACT</name>
<dbReference type="InterPro" id="IPR023996">
    <property type="entry name" value="TonB-dep_OMP_SusC/RagA"/>
</dbReference>
<keyword evidence="5" id="KW-0732">Signal</keyword>
<sequence length="1231" mass="135144">MKKKRLIASILFAMRITLLPVLIVVIFAGSSLGNKTSAQGLLDKKVTMSADELEIRKVLVKIEKQTGVQFIYSSNTLDIGRKVSFDANQQKLGELFDEVLKPLGINYKVIDDQVLLTARIGAAREEATSSKPQLSADEHFLPESAEVVYGLNIVLEGVSGNVRDEKGEPVPGVSVRIKGSQQGSITDGDGNYFIKNLPDDAVLVFAAIGYIPQEVKVGGRREINIRMQQDEKQLSEVVVTGFGEKRDKRRLGYAVTEVQGDDIRRTNAVNPIAALQGMVPGLQVSPGTGGPQATPRFLIRGSSSLDPFGNQPLIVIDGIVMDDQVVLHNRGGEQDFGNILKNINNDDIASISVLKGGAVTALYGNRAANGVILITTKKGYSQKGLGISFSHTRSFDKAYKLMAFQDQFGSGQTTEDFIMGADGIPEINPATYGFGFGPPLDGQKVRDLNGEIIENRSLADVLGIYQTGGYVNTNVGVEGGNERTTFRFSYSNTTSNGVTPRNDFKRNSFNLRATHKMSNALLLDGNVSYVRSNTQNPNRSGGGNNIIYNFSFGSPRNYNTAYWKDHYINQAAGGLNQDDPAGGFWYTLFEDQQEQIEDNFRGGVNAKLTITDWLSFEASTTANLFSTNYESRSLGRDPGFGGGGYSASTTRILQTRMKGNFNASKKINDFELFAQVGAETNSSERSGTNVYTRGGLKVPRIYRISNSKDLPGAGELTPNKYQILSGFFQTSLTWKGHLTLNVYGRNDWNSTLLYPDGHGNYSYFYPGVDLAWVFTDAFKLPSLFTYGKLRASYVLAGNGTSVYKTNTGVFRSVDGYLDRNGQTIERYEYESRTLGNLNLDPEQSQKLELGTEMKFFRNRLGFDFTWYKQNTKKQIVSLQVPSESGVENALINAGNIQNQGIELAMYGTPVKSRDFSWDVYLNYTRNRNKIISLAPGVTVVGLEGDDGIRSVAYVGGDYGTMIAAYGFARYQERDAQGNPVDHPMNGKRVLSATGGFIRSTNYAEGLEREVVLGSTLPKFLGSLRNTFNYREFSFSFMLDARIGGLVYSPSYNYGSQLGQTVNTLFGRTKALGGLEYINAAGQKRDDGIIPDGVYAAGTVINGLDGQQHSVGGMTYQEAYDNGWVRPIRALAYYNNSFYWFNGIREQSAFENSWVSVRDVSLSYDLPQGFASKVKMNALRVTLGARNVGFLYKSLPIDLNPDDLTSSGSGAAFMGGGTPYVRSMSFTVNANF</sequence>
<comment type="subcellular location">
    <subcellularLocation>
        <location evidence="1 8">Cell outer membrane</location>
        <topology evidence="1 8">Multi-pass membrane protein</topology>
    </subcellularLocation>
</comment>
<evidence type="ECO:0000256" key="6">
    <source>
        <dbReference type="ARBA" id="ARBA00023136"/>
    </source>
</evidence>
<dbReference type="EMBL" id="BKAU01000001">
    <property type="protein sequence ID" value="GEP93919.1"/>
    <property type="molecule type" value="Genomic_DNA"/>
</dbReference>
<dbReference type="Pfam" id="PF13715">
    <property type="entry name" value="CarbopepD_reg_2"/>
    <property type="match status" value="1"/>
</dbReference>
<dbReference type="GO" id="GO:0009279">
    <property type="term" value="C:cell outer membrane"/>
    <property type="evidence" value="ECO:0007669"/>
    <property type="project" value="UniProtKB-SubCell"/>
</dbReference>
<dbReference type="AlphaFoldDB" id="A0A512RDZ6"/>
<evidence type="ECO:0000256" key="7">
    <source>
        <dbReference type="ARBA" id="ARBA00023237"/>
    </source>
</evidence>
<evidence type="ECO:0000313" key="11">
    <source>
        <dbReference type="Proteomes" id="UP000321436"/>
    </source>
</evidence>
<evidence type="ECO:0000313" key="10">
    <source>
        <dbReference type="EMBL" id="GEP93919.1"/>
    </source>
</evidence>
<keyword evidence="4 8" id="KW-0812">Transmembrane</keyword>
<evidence type="ECO:0000259" key="9">
    <source>
        <dbReference type="Pfam" id="PF07715"/>
    </source>
</evidence>
<protein>
    <submittedName>
        <fullName evidence="10">SusC/RagA family TonB-linked outer membrane protein</fullName>
    </submittedName>
</protein>
<keyword evidence="6 8" id="KW-0472">Membrane</keyword>
<dbReference type="NCBIfam" id="TIGR04057">
    <property type="entry name" value="SusC_RagA_signa"/>
    <property type="match status" value="1"/>
</dbReference>
<keyword evidence="2 8" id="KW-0813">Transport</keyword>
<evidence type="ECO:0000256" key="1">
    <source>
        <dbReference type="ARBA" id="ARBA00004571"/>
    </source>
</evidence>
<dbReference type="Proteomes" id="UP000321436">
    <property type="component" value="Unassembled WGS sequence"/>
</dbReference>
<dbReference type="SUPFAM" id="SSF49464">
    <property type="entry name" value="Carboxypeptidase regulatory domain-like"/>
    <property type="match status" value="1"/>
</dbReference>
<evidence type="ECO:0000256" key="2">
    <source>
        <dbReference type="ARBA" id="ARBA00022448"/>
    </source>
</evidence>
<keyword evidence="11" id="KW-1185">Reference proteome</keyword>
<keyword evidence="7 8" id="KW-0998">Cell outer membrane</keyword>
<dbReference type="InterPro" id="IPR037066">
    <property type="entry name" value="Plug_dom_sf"/>
</dbReference>
<accession>A0A512RDZ6</accession>
<proteinExistence type="inferred from homology"/>
<dbReference type="Gene3D" id="2.60.40.1120">
    <property type="entry name" value="Carboxypeptidase-like, regulatory domain"/>
    <property type="match status" value="1"/>
</dbReference>
<dbReference type="PROSITE" id="PS52016">
    <property type="entry name" value="TONB_DEPENDENT_REC_3"/>
    <property type="match status" value="1"/>
</dbReference>
<gene>
    <name evidence="10" type="ORF">CCY01nite_01790</name>
</gene>
<dbReference type="InterPro" id="IPR008969">
    <property type="entry name" value="CarboxyPept-like_regulatory"/>
</dbReference>
<dbReference type="Pfam" id="PF07715">
    <property type="entry name" value="Plug"/>
    <property type="match status" value="1"/>
</dbReference>
<evidence type="ECO:0000256" key="5">
    <source>
        <dbReference type="ARBA" id="ARBA00022729"/>
    </source>
</evidence>
<dbReference type="OrthoDB" id="9768177at2"/>
<dbReference type="GO" id="GO:0044718">
    <property type="term" value="P:siderophore transmembrane transport"/>
    <property type="evidence" value="ECO:0007669"/>
    <property type="project" value="TreeGrafter"/>
</dbReference>
<reference evidence="10 11" key="1">
    <citation type="submission" date="2019-07" db="EMBL/GenBank/DDBJ databases">
        <title>Whole genome shotgun sequence of Chitinophaga cymbidii NBRC 109752.</title>
        <authorList>
            <person name="Hosoyama A."/>
            <person name="Uohara A."/>
            <person name="Ohji S."/>
            <person name="Ichikawa N."/>
        </authorList>
    </citation>
    <scope>NUCLEOTIDE SEQUENCE [LARGE SCALE GENOMIC DNA]</scope>
    <source>
        <strain evidence="10 11">NBRC 109752</strain>
    </source>
</reference>
<dbReference type="Gene3D" id="2.40.170.20">
    <property type="entry name" value="TonB-dependent receptor, beta-barrel domain"/>
    <property type="match status" value="1"/>
</dbReference>
<comment type="similarity">
    <text evidence="8">Belongs to the TonB-dependent receptor family.</text>
</comment>